<evidence type="ECO:0000256" key="1">
    <source>
        <dbReference type="ARBA" id="ARBA00005820"/>
    </source>
</evidence>
<feature type="compositionally biased region" description="Basic and acidic residues" evidence="7">
    <location>
        <begin position="805"/>
        <end position="821"/>
    </location>
</feature>
<dbReference type="InterPro" id="IPR036388">
    <property type="entry name" value="WH-like_DNA-bd_sf"/>
</dbReference>
<dbReference type="InterPro" id="IPR005158">
    <property type="entry name" value="BTAD"/>
</dbReference>
<keyword evidence="4 6" id="KW-0238">DNA-binding</keyword>
<dbReference type="InterPro" id="IPR011990">
    <property type="entry name" value="TPR-like_helical_dom_sf"/>
</dbReference>
<dbReference type="Gene3D" id="3.40.50.300">
    <property type="entry name" value="P-loop containing nucleotide triphosphate hydrolases"/>
    <property type="match status" value="1"/>
</dbReference>
<dbReference type="InterPro" id="IPR051677">
    <property type="entry name" value="AfsR-DnrI-RedD_regulator"/>
</dbReference>
<feature type="domain" description="OmpR/PhoB-type" evidence="8">
    <location>
        <begin position="97"/>
        <end position="201"/>
    </location>
</feature>
<dbReference type="Gene3D" id="1.10.10.10">
    <property type="entry name" value="Winged helix-like DNA-binding domain superfamily/Winged helix DNA-binding domain"/>
    <property type="match status" value="1"/>
</dbReference>
<dbReference type="PROSITE" id="PS51755">
    <property type="entry name" value="OMPR_PHOB"/>
    <property type="match status" value="1"/>
</dbReference>
<dbReference type="InterPro" id="IPR041664">
    <property type="entry name" value="AAA_16"/>
</dbReference>
<reference evidence="9 10" key="1">
    <citation type="submission" date="2020-03" db="EMBL/GenBank/DDBJ databases">
        <title>Draft genome of Streptomyces sp. ventii, isolated from the Axial Seamount in the Pacific Ocean, and resequencing of the two type strains Streptomyces lonarensis strain NCL 716 and Streptomyces bohaiensis strain 11A07.</title>
        <authorList>
            <person name="Loughran R.M."/>
            <person name="Pfannmuller K.M."/>
            <person name="Wasson B.J."/>
            <person name="Deadmond M.C."/>
            <person name="Paddock B.E."/>
            <person name="Koyack M.J."/>
            <person name="Gallegos D.A."/>
            <person name="Mitchell E.A."/>
            <person name="Ushijima B."/>
            <person name="Saw J.H."/>
            <person name="Mcphail K.L."/>
            <person name="Videau P."/>
        </authorList>
    </citation>
    <scope>NUCLEOTIDE SEQUENCE [LARGE SCALE GENOMIC DNA]</scope>
    <source>
        <strain evidence="9 10">11A07</strain>
    </source>
</reference>
<comment type="caution">
    <text evidence="9">The sequence shown here is derived from an EMBL/GenBank/DDBJ whole genome shotgun (WGS) entry which is preliminary data.</text>
</comment>
<feature type="DNA-binding region" description="OmpR/PhoB-type" evidence="6">
    <location>
        <begin position="97"/>
        <end position="201"/>
    </location>
</feature>
<feature type="region of interest" description="Disordered" evidence="7">
    <location>
        <begin position="778"/>
        <end position="821"/>
    </location>
</feature>
<evidence type="ECO:0000256" key="4">
    <source>
        <dbReference type="ARBA" id="ARBA00023125"/>
    </source>
</evidence>
<dbReference type="SUPFAM" id="SSF48452">
    <property type="entry name" value="TPR-like"/>
    <property type="match status" value="1"/>
</dbReference>
<evidence type="ECO:0000256" key="2">
    <source>
        <dbReference type="ARBA" id="ARBA00023012"/>
    </source>
</evidence>
<accession>A0ABX1CGD0</accession>
<dbReference type="SMART" id="SM01043">
    <property type="entry name" value="BTAD"/>
    <property type="match status" value="1"/>
</dbReference>
<sequence>MVCAWPRPDDRGRAPSARGRRGTRREGADRRPAPRRDRGERRAATTPRRPRRRSPSTADPPTDRWRPGCGEPAATSAAAVGAPGPVASPRFPTLRTGRERVAGEHLRYGLLGPVRAHRGGTELDLGPRQRRALLARLLLADARPVPVRELCDALWRGDAPTGAASSVRAHVSRLRSVLDPDQPGRTSGLLVSEPTGYRLTFAPEELDLHRFESLVARGRSAITRGDLTGARAAADGALDLWRGRPLADLDDYDFAREEAARLVSLRQDAAELRAFLLLRTGQVEEALVAAERLVADAPLREASWALRVRALYRAGRAVEALQCLERFRRRLDEELGLEPSPAMKELHTAVLRHSDDLLGPAQPAATGAVGPTGPVKLSGSVQAAATGPAHAPSEPQPENGAARAEPEPAEHEPAATGRTDGHPLPPGGPAFAPVVPAVPGELPLVGREHELAALREAVAAAATGRTRWTIVSGAPGSGRTRLLAEAEREATAQGFTVVRCGGGGAHGSGGFDPAARLLEQLLGAPRGWAGVSRVSSQPDTLTTLLTALATRAGDAPLLCLVDDLDDAAESFAGLLRMLAGLLPQLPLAFAVAVDGRRTGAVDGLLADLSRQGALWVEPEPLSPAEVAQLLALRGDAHEADRAAELHRRSGGNPFLLSHLLALPADRRTGPSARVPAAVRSVVRARLARLDGTARAMLNCASLDELVLDIPLLSAVCELRPEAVLHRVDAALREGLLVWEPDTGSGGGSYRFSPLSREVVRDAMTPPERQRLHAALARELAGRPGEDPLRLDAHRAAAGPLGPPGDRPRSGTDDRARHRADP</sequence>
<evidence type="ECO:0000256" key="7">
    <source>
        <dbReference type="SAM" id="MobiDB-lite"/>
    </source>
</evidence>
<dbReference type="SUPFAM" id="SSF46894">
    <property type="entry name" value="C-terminal effector domain of the bipartite response regulators"/>
    <property type="match status" value="1"/>
</dbReference>
<evidence type="ECO:0000313" key="10">
    <source>
        <dbReference type="Proteomes" id="UP000727056"/>
    </source>
</evidence>
<evidence type="ECO:0000313" key="9">
    <source>
        <dbReference type="EMBL" id="NJQ16512.1"/>
    </source>
</evidence>
<dbReference type="Proteomes" id="UP000727056">
    <property type="component" value="Unassembled WGS sequence"/>
</dbReference>
<dbReference type="Pfam" id="PF13191">
    <property type="entry name" value="AAA_16"/>
    <property type="match status" value="1"/>
</dbReference>
<dbReference type="InterPro" id="IPR016032">
    <property type="entry name" value="Sig_transdc_resp-reg_C-effctor"/>
</dbReference>
<keyword evidence="2" id="KW-0902">Two-component regulatory system</keyword>
<dbReference type="InterPro" id="IPR027417">
    <property type="entry name" value="P-loop_NTPase"/>
</dbReference>
<evidence type="ECO:0000256" key="6">
    <source>
        <dbReference type="PROSITE-ProRule" id="PRU01091"/>
    </source>
</evidence>
<feature type="compositionally biased region" description="Low complexity" evidence="7">
    <location>
        <begin position="72"/>
        <end position="89"/>
    </location>
</feature>
<feature type="region of interest" description="Disordered" evidence="7">
    <location>
        <begin position="1"/>
        <end position="92"/>
    </location>
</feature>
<dbReference type="PANTHER" id="PTHR35807">
    <property type="entry name" value="TRANSCRIPTIONAL REGULATOR REDD-RELATED"/>
    <property type="match status" value="1"/>
</dbReference>
<dbReference type="SMART" id="SM00862">
    <property type="entry name" value="Trans_reg_C"/>
    <property type="match status" value="1"/>
</dbReference>
<protein>
    <submittedName>
        <fullName evidence="9">AAA family ATPase</fullName>
    </submittedName>
</protein>
<keyword evidence="3" id="KW-0805">Transcription regulation</keyword>
<feature type="compositionally biased region" description="Basic and acidic residues" evidence="7">
    <location>
        <begin position="779"/>
        <end position="794"/>
    </location>
</feature>
<evidence type="ECO:0000256" key="3">
    <source>
        <dbReference type="ARBA" id="ARBA00023015"/>
    </source>
</evidence>
<keyword evidence="10" id="KW-1185">Reference proteome</keyword>
<dbReference type="SUPFAM" id="SSF52540">
    <property type="entry name" value="P-loop containing nucleoside triphosphate hydrolases"/>
    <property type="match status" value="1"/>
</dbReference>
<dbReference type="CDD" id="cd15831">
    <property type="entry name" value="BTAD"/>
    <property type="match status" value="1"/>
</dbReference>
<feature type="region of interest" description="Disordered" evidence="7">
    <location>
        <begin position="357"/>
        <end position="432"/>
    </location>
</feature>
<evidence type="ECO:0000256" key="5">
    <source>
        <dbReference type="ARBA" id="ARBA00023163"/>
    </source>
</evidence>
<gene>
    <name evidence="9" type="ORF">HCN52_16605</name>
</gene>
<dbReference type="InterPro" id="IPR001867">
    <property type="entry name" value="OmpR/PhoB-type_DNA-bd"/>
</dbReference>
<keyword evidence="5" id="KW-0804">Transcription</keyword>
<dbReference type="EMBL" id="JAAVJC010000160">
    <property type="protein sequence ID" value="NJQ16512.1"/>
    <property type="molecule type" value="Genomic_DNA"/>
</dbReference>
<dbReference type="Pfam" id="PF00486">
    <property type="entry name" value="Trans_reg_C"/>
    <property type="match status" value="1"/>
</dbReference>
<feature type="compositionally biased region" description="Basic and acidic residues" evidence="7">
    <location>
        <begin position="404"/>
        <end position="413"/>
    </location>
</feature>
<dbReference type="Gene3D" id="1.25.40.10">
    <property type="entry name" value="Tetratricopeptide repeat domain"/>
    <property type="match status" value="1"/>
</dbReference>
<feature type="compositionally biased region" description="Basic and acidic residues" evidence="7">
    <location>
        <begin position="24"/>
        <end position="43"/>
    </location>
</feature>
<organism evidence="9 10">
    <name type="scientific">Streptomyces bohaiensis</name>
    <dbReference type="NCBI Taxonomy" id="1431344"/>
    <lineage>
        <taxon>Bacteria</taxon>
        <taxon>Bacillati</taxon>
        <taxon>Actinomycetota</taxon>
        <taxon>Actinomycetes</taxon>
        <taxon>Kitasatosporales</taxon>
        <taxon>Streptomycetaceae</taxon>
        <taxon>Streptomyces</taxon>
    </lineage>
</organism>
<dbReference type="Pfam" id="PF03704">
    <property type="entry name" value="BTAD"/>
    <property type="match status" value="1"/>
</dbReference>
<comment type="similarity">
    <text evidence="1">Belongs to the AfsR/DnrI/RedD regulatory family.</text>
</comment>
<dbReference type="PANTHER" id="PTHR35807:SF1">
    <property type="entry name" value="TRANSCRIPTIONAL REGULATOR REDD"/>
    <property type="match status" value="1"/>
</dbReference>
<proteinExistence type="inferred from homology"/>
<evidence type="ECO:0000259" key="8">
    <source>
        <dbReference type="PROSITE" id="PS51755"/>
    </source>
</evidence>
<name>A0ABX1CGD0_9ACTN</name>